<comment type="caution">
    <text evidence="1">The sequence shown here is derived from an EMBL/GenBank/DDBJ whole genome shotgun (WGS) entry which is preliminary data.</text>
</comment>
<dbReference type="EMBL" id="PQFF01000085">
    <property type="protein sequence ID" value="RHZ83620.1"/>
    <property type="molecule type" value="Genomic_DNA"/>
</dbReference>
<proteinExistence type="predicted"/>
<accession>A0A397JG48</accession>
<reference evidence="1 2" key="1">
    <citation type="submission" date="2018-08" db="EMBL/GenBank/DDBJ databases">
        <title>Genome and evolution of the arbuscular mycorrhizal fungus Diversispora epigaea (formerly Glomus versiforme) and its bacterial endosymbionts.</title>
        <authorList>
            <person name="Sun X."/>
            <person name="Fei Z."/>
            <person name="Harrison M."/>
        </authorList>
    </citation>
    <scope>NUCLEOTIDE SEQUENCE [LARGE SCALE GENOMIC DNA]</scope>
    <source>
        <strain evidence="1 2">IT104</strain>
    </source>
</reference>
<gene>
    <name evidence="1" type="ORF">Glove_89g136</name>
</gene>
<organism evidence="1 2">
    <name type="scientific">Diversispora epigaea</name>
    <dbReference type="NCBI Taxonomy" id="1348612"/>
    <lineage>
        <taxon>Eukaryota</taxon>
        <taxon>Fungi</taxon>
        <taxon>Fungi incertae sedis</taxon>
        <taxon>Mucoromycota</taxon>
        <taxon>Glomeromycotina</taxon>
        <taxon>Glomeromycetes</taxon>
        <taxon>Diversisporales</taxon>
        <taxon>Diversisporaceae</taxon>
        <taxon>Diversispora</taxon>
    </lineage>
</organism>
<sequence length="51" mass="5612">METNQINTSNTPTQTSRCLSSSPFSFIYNTPITSNNTLTKPNGTFIILNNS</sequence>
<evidence type="ECO:0000313" key="1">
    <source>
        <dbReference type="EMBL" id="RHZ83620.1"/>
    </source>
</evidence>
<dbReference type="Proteomes" id="UP000266861">
    <property type="component" value="Unassembled WGS sequence"/>
</dbReference>
<protein>
    <submittedName>
        <fullName evidence="1">Uncharacterized protein</fullName>
    </submittedName>
</protein>
<name>A0A397JG48_9GLOM</name>
<evidence type="ECO:0000313" key="2">
    <source>
        <dbReference type="Proteomes" id="UP000266861"/>
    </source>
</evidence>
<dbReference type="AlphaFoldDB" id="A0A397JG48"/>
<keyword evidence="2" id="KW-1185">Reference proteome</keyword>